<dbReference type="GO" id="GO:0016491">
    <property type="term" value="F:oxidoreductase activity"/>
    <property type="evidence" value="ECO:0007669"/>
    <property type="project" value="UniProtKB-KW"/>
</dbReference>
<sequence>MEYIENIMQNRYSCRNFKDEKIKDGVINEILDLTRLTPSSLALEPWKFIVMSKDNDIKKMGEICLNQPQVSNCSHIVVITARTDLQSKDEYLKHIIYSKNKGEDKAIKFLKMVSSKTDLMTENELYNYASLQCYMALANLVNIAYSKRVKSCIIGGFDKEKLTKFLNLPNEFKPCIVVALGLSDEKSTPKIRQSLDEVVVWR</sequence>
<gene>
    <name evidence="4" type="ORF">CYJ41_07745</name>
</gene>
<comment type="similarity">
    <text evidence="1">Belongs to the nitroreductase family.</text>
</comment>
<dbReference type="Pfam" id="PF00881">
    <property type="entry name" value="Nitroreductase"/>
    <property type="match status" value="1"/>
</dbReference>
<dbReference type="EMBL" id="PKHU01000008">
    <property type="protein sequence ID" value="PKZ28677.1"/>
    <property type="molecule type" value="Genomic_DNA"/>
</dbReference>
<feature type="domain" description="Nitroreductase" evidence="3">
    <location>
        <begin position="9"/>
        <end position="181"/>
    </location>
</feature>
<evidence type="ECO:0000256" key="1">
    <source>
        <dbReference type="ARBA" id="ARBA00007118"/>
    </source>
</evidence>
<protein>
    <submittedName>
        <fullName evidence="4">NAD(P)H-dependent oxidoreductase</fullName>
    </submittedName>
</protein>
<dbReference type="PANTHER" id="PTHR43673:SF10">
    <property type="entry name" value="NADH DEHYDROGENASE_NAD(P)H NITROREDUCTASE XCC3605-RELATED"/>
    <property type="match status" value="1"/>
</dbReference>
<reference evidence="4 5" key="1">
    <citation type="submission" date="2017-12" db="EMBL/GenBank/DDBJ databases">
        <title>Phylogenetic diversity of female urinary microbiome.</title>
        <authorList>
            <person name="Thomas-White K."/>
            <person name="Wolfe A.J."/>
        </authorList>
    </citation>
    <scope>NUCLEOTIDE SEQUENCE [LARGE SCALE GENOMIC DNA]</scope>
    <source>
        <strain evidence="4 5">UMB0112</strain>
    </source>
</reference>
<dbReference type="InterPro" id="IPR029479">
    <property type="entry name" value="Nitroreductase"/>
</dbReference>
<evidence type="ECO:0000313" key="4">
    <source>
        <dbReference type="EMBL" id="PKZ28677.1"/>
    </source>
</evidence>
<evidence type="ECO:0000313" key="5">
    <source>
        <dbReference type="Proteomes" id="UP000234639"/>
    </source>
</evidence>
<dbReference type="PANTHER" id="PTHR43673">
    <property type="entry name" value="NAD(P)H NITROREDUCTASE YDGI-RELATED"/>
    <property type="match status" value="1"/>
</dbReference>
<dbReference type="Proteomes" id="UP000234639">
    <property type="component" value="Unassembled WGS sequence"/>
</dbReference>
<dbReference type="RefSeq" id="WP_101637670.1">
    <property type="nucleotide sequence ID" value="NZ_CAMPWA010000002.1"/>
</dbReference>
<keyword evidence="2" id="KW-0560">Oxidoreductase</keyword>
<dbReference type="SUPFAM" id="SSF55469">
    <property type="entry name" value="FMN-dependent nitroreductase-like"/>
    <property type="match status" value="1"/>
</dbReference>
<name>A0A2I1N8G1_9BACT</name>
<evidence type="ECO:0000259" key="3">
    <source>
        <dbReference type="Pfam" id="PF00881"/>
    </source>
</evidence>
<accession>A0A2I1N8G1</accession>
<evidence type="ECO:0000256" key="2">
    <source>
        <dbReference type="ARBA" id="ARBA00023002"/>
    </source>
</evidence>
<organism evidence="4 5">
    <name type="scientific">Campylobacter ureolyticus</name>
    <dbReference type="NCBI Taxonomy" id="827"/>
    <lineage>
        <taxon>Bacteria</taxon>
        <taxon>Pseudomonadati</taxon>
        <taxon>Campylobacterota</taxon>
        <taxon>Epsilonproteobacteria</taxon>
        <taxon>Campylobacterales</taxon>
        <taxon>Campylobacteraceae</taxon>
        <taxon>Campylobacter</taxon>
    </lineage>
</organism>
<comment type="caution">
    <text evidence="4">The sequence shown here is derived from an EMBL/GenBank/DDBJ whole genome shotgun (WGS) entry which is preliminary data.</text>
</comment>
<proteinExistence type="inferred from homology"/>
<dbReference type="AlphaFoldDB" id="A0A2I1N8G1"/>
<dbReference type="InterPro" id="IPR000415">
    <property type="entry name" value="Nitroreductase-like"/>
</dbReference>
<dbReference type="Gene3D" id="3.40.109.10">
    <property type="entry name" value="NADH Oxidase"/>
    <property type="match status" value="1"/>
</dbReference>